<keyword evidence="3" id="KW-0804">Transcription</keyword>
<feature type="coiled-coil region" evidence="5">
    <location>
        <begin position="112"/>
        <end position="139"/>
    </location>
</feature>
<dbReference type="RefSeq" id="WP_153792459.1">
    <property type="nucleotide sequence ID" value="NZ_CP045915.1"/>
</dbReference>
<name>A0A5Q2TNB6_9BACI</name>
<dbReference type="PROSITE" id="PS00041">
    <property type="entry name" value="HTH_ARAC_FAMILY_1"/>
    <property type="match status" value="1"/>
</dbReference>
<dbReference type="KEGG" id="grc:GI584_20555"/>
<evidence type="ECO:0000256" key="1">
    <source>
        <dbReference type="ARBA" id="ARBA00023015"/>
    </source>
</evidence>
<dbReference type="SMART" id="SM00448">
    <property type="entry name" value="REC"/>
    <property type="match status" value="1"/>
</dbReference>
<feature type="domain" description="Response regulatory" evidence="7">
    <location>
        <begin position="2"/>
        <end position="119"/>
    </location>
</feature>
<dbReference type="GO" id="GO:0000160">
    <property type="term" value="P:phosphorelay signal transduction system"/>
    <property type="evidence" value="ECO:0007669"/>
    <property type="project" value="InterPro"/>
</dbReference>
<feature type="modified residue" description="4-aspartylphosphate" evidence="4">
    <location>
        <position position="54"/>
    </location>
</feature>
<dbReference type="Gene3D" id="1.10.10.60">
    <property type="entry name" value="Homeodomain-like"/>
    <property type="match status" value="2"/>
</dbReference>
<keyword evidence="1" id="KW-0805">Transcription regulation</keyword>
<dbReference type="EMBL" id="CP045915">
    <property type="protein sequence ID" value="QGH36286.1"/>
    <property type="molecule type" value="Genomic_DNA"/>
</dbReference>
<sequence>MKVVIAEDEFLERKAMRKFLEEHFSDIEQVEEAVNGRKAIEVAESIQPDIILMDIKMPGINGLEAMESICQAFPLTKFIMVTAYDTFEYAKQAMKLGVREYILKPSKKEEIIRAILNVKSELEQDKQMLENRRALFLTKVIQGEDAHPLQQSLCPDMQSGYFIMANKPLTLSDDYITQDNIALYVSNERLDNADVLKQIRSLQLTLGDDHYIGAGHPYDKVEDLTTSYYEAKKALRQLLKAKQKQYGFAATNQSEEIPTNRLLEAIRDGEEEKVWVLFDVIAPHANVELFVQIKQLAEDKGIKLDTTPEEIVTTEDWKELIQLVCKEIKHYFQSQDKIVKAKQFIENNYHKQINLVDVSSYTDLSTNYVSNLFHEATGSTFIDYLTEIRIKKAKELLQTNNATLKEISYEIGYKDPNYFSRVFKKHVGLSPKQYQSQIVK</sequence>
<dbReference type="PANTHER" id="PTHR43280">
    <property type="entry name" value="ARAC-FAMILY TRANSCRIPTIONAL REGULATOR"/>
    <property type="match status" value="1"/>
</dbReference>
<evidence type="ECO:0000256" key="3">
    <source>
        <dbReference type="ARBA" id="ARBA00023163"/>
    </source>
</evidence>
<dbReference type="SUPFAM" id="SSF52172">
    <property type="entry name" value="CheY-like"/>
    <property type="match status" value="1"/>
</dbReference>
<dbReference type="PRINTS" id="PR00032">
    <property type="entry name" value="HTHARAC"/>
</dbReference>
<dbReference type="PROSITE" id="PS50110">
    <property type="entry name" value="RESPONSE_REGULATORY"/>
    <property type="match status" value="1"/>
</dbReference>
<evidence type="ECO:0000256" key="2">
    <source>
        <dbReference type="ARBA" id="ARBA00023125"/>
    </source>
</evidence>
<dbReference type="Proteomes" id="UP000339690">
    <property type="component" value="Chromosome"/>
</dbReference>
<accession>A0A5Q2TNB6</accession>
<keyword evidence="9" id="KW-1185">Reference proteome</keyword>
<dbReference type="GO" id="GO:0003700">
    <property type="term" value="F:DNA-binding transcription factor activity"/>
    <property type="evidence" value="ECO:0007669"/>
    <property type="project" value="InterPro"/>
</dbReference>
<evidence type="ECO:0000256" key="5">
    <source>
        <dbReference type="SAM" id="Coils"/>
    </source>
</evidence>
<reference evidence="8 9" key="1">
    <citation type="submission" date="2019-11" db="EMBL/GenBank/DDBJ databases">
        <title>Gracilibacillus salitolerans sp. nov., a moderate halophile isolated from a saline soil in northwest China.</title>
        <authorList>
            <person name="Gan L."/>
        </authorList>
    </citation>
    <scope>NUCLEOTIDE SEQUENCE [LARGE SCALE GENOMIC DNA]</scope>
    <source>
        <strain evidence="8 9">SCU50</strain>
    </source>
</reference>
<dbReference type="Gene3D" id="3.40.50.2300">
    <property type="match status" value="1"/>
</dbReference>
<organism evidence="8 9">
    <name type="scientific">Gracilibacillus salitolerans</name>
    <dbReference type="NCBI Taxonomy" id="2663022"/>
    <lineage>
        <taxon>Bacteria</taxon>
        <taxon>Bacillati</taxon>
        <taxon>Bacillota</taxon>
        <taxon>Bacilli</taxon>
        <taxon>Bacillales</taxon>
        <taxon>Bacillaceae</taxon>
        <taxon>Gracilibacillus</taxon>
    </lineage>
</organism>
<evidence type="ECO:0000259" key="7">
    <source>
        <dbReference type="PROSITE" id="PS50110"/>
    </source>
</evidence>
<dbReference type="SMART" id="SM00342">
    <property type="entry name" value="HTH_ARAC"/>
    <property type="match status" value="1"/>
</dbReference>
<dbReference type="CDD" id="cd17536">
    <property type="entry name" value="REC_YesN-like"/>
    <property type="match status" value="1"/>
</dbReference>
<dbReference type="PROSITE" id="PS01124">
    <property type="entry name" value="HTH_ARAC_FAMILY_2"/>
    <property type="match status" value="1"/>
</dbReference>
<evidence type="ECO:0000313" key="8">
    <source>
        <dbReference type="EMBL" id="QGH36286.1"/>
    </source>
</evidence>
<dbReference type="InterPro" id="IPR001789">
    <property type="entry name" value="Sig_transdc_resp-reg_receiver"/>
</dbReference>
<dbReference type="GO" id="GO:0043565">
    <property type="term" value="F:sequence-specific DNA binding"/>
    <property type="evidence" value="ECO:0007669"/>
    <property type="project" value="InterPro"/>
</dbReference>
<evidence type="ECO:0000313" key="9">
    <source>
        <dbReference type="Proteomes" id="UP000339690"/>
    </source>
</evidence>
<dbReference type="Pfam" id="PF00072">
    <property type="entry name" value="Response_reg"/>
    <property type="match status" value="1"/>
</dbReference>
<proteinExistence type="predicted"/>
<dbReference type="InterPro" id="IPR018060">
    <property type="entry name" value="HTH_AraC"/>
</dbReference>
<dbReference type="InterPro" id="IPR011006">
    <property type="entry name" value="CheY-like_superfamily"/>
</dbReference>
<dbReference type="InterPro" id="IPR018062">
    <property type="entry name" value="HTH_AraC-typ_CS"/>
</dbReference>
<gene>
    <name evidence="8" type="ORF">GI584_20555</name>
</gene>
<dbReference type="Pfam" id="PF12833">
    <property type="entry name" value="HTH_18"/>
    <property type="match status" value="1"/>
</dbReference>
<dbReference type="InterPro" id="IPR009057">
    <property type="entry name" value="Homeodomain-like_sf"/>
</dbReference>
<keyword evidence="4" id="KW-0597">Phosphoprotein</keyword>
<protein>
    <submittedName>
        <fullName evidence="8">Response regulator</fullName>
    </submittedName>
</protein>
<evidence type="ECO:0000259" key="6">
    <source>
        <dbReference type="PROSITE" id="PS01124"/>
    </source>
</evidence>
<feature type="domain" description="HTH araC/xylS-type" evidence="6">
    <location>
        <begin position="339"/>
        <end position="437"/>
    </location>
</feature>
<dbReference type="InterPro" id="IPR020449">
    <property type="entry name" value="Tscrpt_reg_AraC-type_HTH"/>
</dbReference>
<dbReference type="PANTHER" id="PTHR43280:SF2">
    <property type="entry name" value="HTH-TYPE TRANSCRIPTIONAL REGULATOR EXSA"/>
    <property type="match status" value="1"/>
</dbReference>
<dbReference type="AlphaFoldDB" id="A0A5Q2TNB6"/>
<keyword evidence="5" id="KW-0175">Coiled coil</keyword>
<evidence type="ECO:0000256" key="4">
    <source>
        <dbReference type="PROSITE-ProRule" id="PRU00169"/>
    </source>
</evidence>
<dbReference type="SUPFAM" id="SSF46689">
    <property type="entry name" value="Homeodomain-like"/>
    <property type="match status" value="2"/>
</dbReference>
<keyword evidence="2" id="KW-0238">DNA-binding</keyword>